<dbReference type="EMBL" id="JAWZYT010000138">
    <property type="protein sequence ID" value="KAK4327614.1"/>
    <property type="molecule type" value="Genomic_DNA"/>
</dbReference>
<reference evidence="2" key="1">
    <citation type="submission" date="2023-11" db="EMBL/GenBank/DDBJ databases">
        <title>Genome assemblies of two species of porcelain crab, Petrolisthes cinctipes and Petrolisthes manimaculis (Anomura: Porcellanidae).</title>
        <authorList>
            <person name="Angst P."/>
        </authorList>
    </citation>
    <scope>NUCLEOTIDE SEQUENCE</scope>
    <source>
        <strain evidence="2">PB745_02</strain>
        <tissue evidence="2">Gill</tissue>
    </source>
</reference>
<protein>
    <submittedName>
        <fullName evidence="2">Uncharacterized protein</fullName>
    </submittedName>
</protein>
<feature type="compositionally biased region" description="Polar residues" evidence="1">
    <location>
        <begin position="13"/>
        <end position="47"/>
    </location>
</feature>
<evidence type="ECO:0000256" key="1">
    <source>
        <dbReference type="SAM" id="MobiDB-lite"/>
    </source>
</evidence>
<evidence type="ECO:0000313" key="2">
    <source>
        <dbReference type="EMBL" id="KAK4327614.1"/>
    </source>
</evidence>
<dbReference type="Proteomes" id="UP001292094">
    <property type="component" value="Unassembled WGS sequence"/>
</dbReference>
<organism evidence="2 3">
    <name type="scientific">Petrolisthes manimaculis</name>
    <dbReference type="NCBI Taxonomy" id="1843537"/>
    <lineage>
        <taxon>Eukaryota</taxon>
        <taxon>Metazoa</taxon>
        <taxon>Ecdysozoa</taxon>
        <taxon>Arthropoda</taxon>
        <taxon>Crustacea</taxon>
        <taxon>Multicrustacea</taxon>
        <taxon>Malacostraca</taxon>
        <taxon>Eumalacostraca</taxon>
        <taxon>Eucarida</taxon>
        <taxon>Decapoda</taxon>
        <taxon>Pleocyemata</taxon>
        <taxon>Anomura</taxon>
        <taxon>Galatheoidea</taxon>
        <taxon>Porcellanidae</taxon>
        <taxon>Petrolisthes</taxon>
    </lineage>
</organism>
<feature type="region of interest" description="Disordered" evidence="1">
    <location>
        <begin position="1"/>
        <end position="47"/>
    </location>
</feature>
<keyword evidence="3" id="KW-1185">Reference proteome</keyword>
<name>A0AAE1QJG9_9EUCA</name>
<proteinExistence type="predicted"/>
<sequence length="243" mass="27719">MERHNKALASIIPSKNANTTEGLLPSNEDTTSSKESGTPAEQTNQLSDFTLPLMDKVQILLKYINFEELKQMKPDIRKKVEDGEVFGIQENQNDYTYSRLSLDNGRLFLHCFQNQPPPLGAITLPVSEIIKTLNPESTITFLEMAWEGVTRGRVYIRKLSINSGYFQKLRVLPETQGTSRNSGYFQKLRVLPETQGTSRNSGYFQKLRVLPETQGTSRNSGYFQKLRVLPETQGTSRNERNFY</sequence>
<accession>A0AAE1QJG9</accession>
<gene>
    <name evidence="2" type="ORF">Pmani_001918</name>
</gene>
<dbReference type="AlphaFoldDB" id="A0AAE1QJG9"/>
<evidence type="ECO:0000313" key="3">
    <source>
        <dbReference type="Proteomes" id="UP001292094"/>
    </source>
</evidence>
<comment type="caution">
    <text evidence="2">The sequence shown here is derived from an EMBL/GenBank/DDBJ whole genome shotgun (WGS) entry which is preliminary data.</text>
</comment>